<evidence type="ECO:0000313" key="4">
    <source>
        <dbReference type="EMBL" id="CAB0029875.1"/>
    </source>
</evidence>
<dbReference type="OrthoDB" id="6780107at2759"/>
<dbReference type="InterPro" id="IPR001878">
    <property type="entry name" value="Znf_CCHC"/>
</dbReference>
<dbReference type="Proteomes" id="UP000479190">
    <property type="component" value="Unassembled WGS sequence"/>
</dbReference>
<feature type="compositionally biased region" description="Basic and acidic residues" evidence="2">
    <location>
        <begin position="84"/>
        <end position="93"/>
    </location>
</feature>
<accession>A0A6H5I4F2</accession>
<dbReference type="Pfam" id="PF00098">
    <property type="entry name" value="zf-CCHC"/>
    <property type="match status" value="1"/>
</dbReference>
<evidence type="ECO:0000256" key="1">
    <source>
        <dbReference type="PROSITE-ProRule" id="PRU00047"/>
    </source>
</evidence>
<keyword evidence="1" id="KW-0863">Zinc-finger</keyword>
<evidence type="ECO:0000259" key="3">
    <source>
        <dbReference type="PROSITE" id="PS50158"/>
    </source>
</evidence>
<dbReference type="SMART" id="SM00343">
    <property type="entry name" value="ZnF_C2HC"/>
    <property type="match status" value="2"/>
</dbReference>
<dbReference type="GO" id="GO:0003676">
    <property type="term" value="F:nucleic acid binding"/>
    <property type="evidence" value="ECO:0007669"/>
    <property type="project" value="InterPro"/>
</dbReference>
<dbReference type="Pfam" id="PF07727">
    <property type="entry name" value="RVT_2"/>
    <property type="match status" value="1"/>
</dbReference>
<dbReference type="EMBL" id="CADCXV010000358">
    <property type="protein sequence ID" value="CAB0029875.1"/>
    <property type="molecule type" value="Genomic_DNA"/>
</dbReference>
<evidence type="ECO:0000256" key="2">
    <source>
        <dbReference type="SAM" id="MobiDB-lite"/>
    </source>
</evidence>
<evidence type="ECO:0000313" key="5">
    <source>
        <dbReference type="Proteomes" id="UP000479190"/>
    </source>
</evidence>
<dbReference type="InterPro" id="IPR013103">
    <property type="entry name" value="RVT_2"/>
</dbReference>
<gene>
    <name evidence="4" type="ORF">TBRA_LOCUS1899</name>
</gene>
<dbReference type="InterPro" id="IPR036875">
    <property type="entry name" value="Znf_CCHC_sf"/>
</dbReference>
<dbReference type="AlphaFoldDB" id="A0A6H5I4F2"/>
<sequence length="295" mass="33272">MKSYLLQAEANGRDRANRVEAPRAARVAEKMVNRCYKCNEEGHLAPDCELTRQGRRFCYECRQVTTHIAANCPQRRYANNNTKNKGENERDGGGSRGTNRGGNRGGGKVRVGGRNESRNHPYSKKQIKTRRLNKPKQGLCGVHARRSACIPKALRYKVYCVKNKSESGNCLEDFLKHVRNLSDSNEKVCYIRADNGTEFTGDKNSYELKETYAPVSRLSTIRTALAIINKLNLDAVQLGVKTAFLNGNLKDEIYMEIPDGLEVTKENDRVKVCKLQRTICGISRQLSQCRATRPN</sequence>
<feature type="compositionally biased region" description="Gly residues" evidence="2">
    <location>
        <begin position="94"/>
        <end position="110"/>
    </location>
</feature>
<keyword evidence="1" id="KW-0862">Zinc</keyword>
<feature type="compositionally biased region" description="Basic residues" evidence="2">
    <location>
        <begin position="121"/>
        <end position="130"/>
    </location>
</feature>
<protein>
    <recommendedName>
        <fullName evidence="3">CCHC-type domain-containing protein</fullName>
    </recommendedName>
</protein>
<keyword evidence="5" id="KW-1185">Reference proteome</keyword>
<reference evidence="4 5" key="1">
    <citation type="submission" date="2020-02" db="EMBL/GenBank/DDBJ databases">
        <authorList>
            <person name="Ferguson B K."/>
        </authorList>
    </citation>
    <scope>NUCLEOTIDE SEQUENCE [LARGE SCALE GENOMIC DNA]</scope>
</reference>
<organism evidence="4 5">
    <name type="scientific">Trichogramma brassicae</name>
    <dbReference type="NCBI Taxonomy" id="86971"/>
    <lineage>
        <taxon>Eukaryota</taxon>
        <taxon>Metazoa</taxon>
        <taxon>Ecdysozoa</taxon>
        <taxon>Arthropoda</taxon>
        <taxon>Hexapoda</taxon>
        <taxon>Insecta</taxon>
        <taxon>Pterygota</taxon>
        <taxon>Neoptera</taxon>
        <taxon>Endopterygota</taxon>
        <taxon>Hymenoptera</taxon>
        <taxon>Apocrita</taxon>
        <taxon>Proctotrupomorpha</taxon>
        <taxon>Chalcidoidea</taxon>
        <taxon>Trichogrammatidae</taxon>
        <taxon>Trichogramma</taxon>
    </lineage>
</organism>
<proteinExistence type="predicted"/>
<dbReference type="PROSITE" id="PS50158">
    <property type="entry name" value="ZF_CCHC"/>
    <property type="match status" value="1"/>
</dbReference>
<feature type="region of interest" description="Disordered" evidence="2">
    <location>
        <begin position="77"/>
        <end position="130"/>
    </location>
</feature>
<keyword evidence="1" id="KW-0479">Metal-binding</keyword>
<dbReference type="SUPFAM" id="SSF57756">
    <property type="entry name" value="Retrovirus zinc finger-like domains"/>
    <property type="match status" value="1"/>
</dbReference>
<name>A0A6H5I4F2_9HYME</name>
<feature type="domain" description="CCHC-type" evidence="3">
    <location>
        <begin position="34"/>
        <end position="48"/>
    </location>
</feature>
<dbReference type="GO" id="GO:0008270">
    <property type="term" value="F:zinc ion binding"/>
    <property type="evidence" value="ECO:0007669"/>
    <property type="project" value="UniProtKB-KW"/>
</dbReference>
<dbReference type="Gene3D" id="4.10.60.10">
    <property type="entry name" value="Zinc finger, CCHC-type"/>
    <property type="match status" value="1"/>
</dbReference>